<evidence type="ECO:0000256" key="1">
    <source>
        <dbReference type="ARBA" id="ARBA00009764"/>
    </source>
</evidence>
<dbReference type="PANTHER" id="PTHR30288:SF0">
    <property type="entry name" value="FLAGELLAR HOOK-ASSOCIATED PROTEIN 2"/>
    <property type="match status" value="1"/>
</dbReference>
<keyword evidence="8" id="KW-0282">Flagellum</keyword>
<dbReference type="Pfam" id="PF07196">
    <property type="entry name" value="Flagellin_IN"/>
    <property type="match status" value="1"/>
</dbReference>
<evidence type="ECO:0000256" key="5">
    <source>
        <dbReference type="RuleBase" id="RU362066"/>
    </source>
</evidence>
<keyword evidence="8" id="KW-0966">Cell projection</keyword>
<feature type="domain" description="Flagellar hook-associated protein 2 C-terminal" evidence="7">
    <location>
        <begin position="244"/>
        <end position="457"/>
    </location>
</feature>
<dbReference type="Pfam" id="PF07195">
    <property type="entry name" value="FliD_C"/>
    <property type="match status" value="1"/>
</dbReference>
<evidence type="ECO:0000313" key="9">
    <source>
        <dbReference type="Proteomes" id="UP001202281"/>
    </source>
</evidence>
<comment type="subcellular location">
    <subcellularLocation>
        <location evidence="5">Secreted</location>
    </subcellularLocation>
    <subcellularLocation>
        <location evidence="5">Bacterial flagellum</location>
    </subcellularLocation>
</comment>
<dbReference type="InterPro" id="IPR010810">
    <property type="entry name" value="Flagellin_hook_IN_motif"/>
</dbReference>
<dbReference type="Pfam" id="PF02465">
    <property type="entry name" value="FliD_N"/>
    <property type="match status" value="1"/>
</dbReference>
<evidence type="ECO:0000256" key="3">
    <source>
        <dbReference type="ARBA" id="ARBA00023054"/>
    </source>
</evidence>
<comment type="subunit">
    <text evidence="2 5">Homopentamer.</text>
</comment>
<name>A0ABT0BP88_9SPHN</name>
<dbReference type="EMBL" id="JALHLG010000009">
    <property type="protein sequence ID" value="MCJ2186864.1"/>
    <property type="molecule type" value="Genomic_DNA"/>
</dbReference>
<evidence type="ECO:0000256" key="4">
    <source>
        <dbReference type="ARBA" id="ARBA00023143"/>
    </source>
</evidence>
<organism evidence="8 9">
    <name type="scientific">Novosphingobium beihaiensis</name>
    <dbReference type="NCBI Taxonomy" id="2930389"/>
    <lineage>
        <taxon>Bacteria</taxon>
        <taxon>Pseudomonadati</taxon>
        <taxon>Pseudomonadota</taxon>
        <taxon>Alphaproteobacteria</taxon>
        <taxon>Sphingomonadales</taxon>
        <taxon>Sphingomonadaceae</taxon>
        <taxon>Novosphingobium</taxon>
    </lineage>
</organism>
<comment type="caution">
    <text evidence="8">The sequence shown here is derived from an EMBL/GenBank/DDBJ whole genome shotgun (WGS) entry which is preliminary data.</text>
</comment>
<evidence type="ECO:0000256" key="2">
    <source>
        <dbReference type="ARBA" id="ARBA00011255"/>
    </source>
</evidence>
<keyword evidence="5" id="KW-0964">Secreted</keyword>
<gene>
    <name evidence="8" type="primary">fliD</name>
    <name evidence="8" type="ORF">MTR66_08560</name>
</gene>
<keyword evidence="3" id="KW-0175">Coiled coil</keyword>
<keyword evidence="8" id="KW-0969">Cilium</keyword>
<dbReference type="Proteomes" id="UP001202281">
    <property type="component" value="Unassembled WGS sequence"/>
</dbReference>
<dbReference type="InterPro" id="IPR010809">
    <property type="entry name" value="FliD_C"/>
</dbReference>
<comment type="similarity">
    <text evidence="1 5">Belongs to the FliD family.</text>
</comment>
<keyword evidence="9" id="KW-1185">Reference proteome</keyword>
<accession>A0ABT0BP88</accession>
<feature type="domain" description="Flagellar hook-associated protein 2 N-terminal" evidence="6">
    <location>
        <begin position="27"/>
        <end position="124"/>
    </location>
</feature>
<comment type="function">
    <text evidence="5">Required for morphogenesis and for the elongation of the flagellar filament by facilitating polymerization of the flagellin monomers at the tip of growing filament. Forms a capping structure, which prevents flagellin subunits (transported through the central channel of the flagellum) from leaking out without polymerization at the distal end.</text>
</comment>
<sequence length="481" mass="49112">MVDATSSTSASSSLKTTSIATMLGAGSGIDMAALANNLATAQFEYRNQVLHDRQDTLNTKISTASDIKSMLLGLDTSLGTLVRSGSLAPTPSIANSAVAEASLSGTSQPKGTFSLEVTSLAKGQQIASTAYSASSDLVGSGSLTLRFGTVSGSTFIPDGTQAAVDVTIDAGATLADVASAINASGSGVTAYIANTASGAQLVMRGPEGAQSGFVVETTEDPADPGLSALAWSPGGGTGTLLTSAQDAAYSIDGLNYTSSSNTITDPVPGLKLKLTETNAGAPTTISFSDPSDSITSSMRDLTDALNELMSSLNKATARGGDLVTDPGARSLKTSMMKLAGEVIMPNATGAARTLADLGLSTQRNGTFDLDTDRLKATLEADPEGVAAMFTNGLYGVYATIDKIYRNATSSSNTGSLAGSITKYTEKAAKIDEDLTKVADQQETLRARLASQFTASEVRISGFNATKSMLENQIAAWNKSGN</sequence>
<dbReference type="PANTHER" id="PTHR30288">
    <property type="entry name" value="FLAGELLAR CAP/ASSEMBLY PROTEIN FLID"/>
    <property type="match status" value="1"/>
</dbReference>
<keyword evidence="4 5" id="KW-0975">Bacterial flagellum</keyword>
<evidence type="ECO:0000313" key="8">
    <source>
        <dbReference type="EMBL" id="MCJ2186864.1"/>
    </source>
</evidence>
<reference evidence="8 9" key="1">
    <citation type="submission" date="2022-04" db="EMBL/GenBank/DDBJ databases">
        <title>Identification of a novel bacterium isolated from mangrove sediments.</title>
        <authorList>
            <person name="Pan X."/>
        </authorList>
    </citation>
    <scope>NUCLEOTIDE SEQUENCE [LARGE SCALE GENOMIC DNA]</scope>
    <source>
        <strain evidence="8 9">B2638</strain>
    </source>
</reference>
<evidence type="ECO:0000259" key="6">
    <source>
        <dbReference type="Pfam" id="PF02465"/>
    </source>
</evidence>
<evidence type="ECO:0000259" key="7">
    <source>
        <dbReference type="Pfam" id="PF07195"/>
    </source>
</evidence>
<protein>
    <recommendedName>
        <fullName evidence="5">Flagellar hook-associated protein 2</fullName>
        <shortName evidence="5">HAP2</shortName>
    </recommendedName>
    <alternativeName>
        <fullName evidence="5">Flagellar cap protein</fullName>
    </alternativeName>
</protein>
<proteinExistence type="inferred from homology"/>
<dbReference type="RefSeq" id="WP_243919781.1">
    <property type="nucleotide sequence ID" value="NZ_JALHLG010000009.1"/>
</dbReference>
<dbReference type="InterPro" id="IPR040026">
    <property type="entry name" value="FliD"/>
</dbReference>
<dbReference type="InterPro" id="IPR003481">
    <property type="entry name" value="FliD_N"/>
</dbReference>